<dbReference type="RefSeq" id="WP_212771224.1">
    <property type="nucleotide sequence ID" value="NZ_JABEMA010000390.1"/>
</dbReference>
<dbReference type="AlphaFoldDB" id="A0A849BVY5"/>
<dbReference type="NCBIfam" id="NF047352">
    <property type="entry name" value="P_loop_sacsin"/>
    <property type="match status" value="1"/>
</dbReference>
<comment type="caution">
    <text evidence="2">The sequence shown here is derived from an EMBL/GenBank/DDBJ whole genome shotgun (WGS) entry which is preliminary data.</text>
</comment>
<feature type="non-terminal residue" evidence="2">
    <location>
        <position position="344"/>
    </location>
</feature>
<reference evidence="2 3" key="1">
    <citation type="submission" date="2020-05" db="EMBL/GenBank/DDBJ databases">
        <title>MicrobeNet Type strains.</title>
        <authorList>
            <person name="Nicholson A.C."/>
        </authorList>
    </citation>
    <scope>NUCLEOTIDE SEQUENCE [LARGE SCALE GENOMIC DNA]</scope>
    <source>
        <strain evidence="2 3">JCM 14547</strain>
    </source>
</reference>
<feature type="region of interest" description="Disordered" evidence="1">
    <location>
        <begin position="1"/>
        <end position="32"/>
    </location>
</feature>
<organism evidence="2 3">
    <name type="scientific">Pseudokineococcus marinus</name>
    <dbReference type="NCBI Taxonomy" id="351215"/>
    <lineage>
        <taxon>Bacteria</taxon>
        <taxon>Bacillati</taxon>
        <taxon>Actinomycetota</taxon>
        <taxon>Actinomycetes</taxon>
        <taxon>Kineosporiales</taxon>
        <taxon>Kineosporiaceae</taxon>
        <taxon>Pseudokineococcus</taxon>
    </lineage>
</organism>
<evidence type="ECO:0000313" key="3">
    <source>
        <dbReference type="Proteomes" id="UP000555552"/>
    </source>
</evidence>
<accession>A0A849BVY5</accession>
<proteinExistence type="predicted"/>
<feature type="compositionally biased region" description="Basic and acidic residues" evidence="1">
    <location>
        <begin position="20"/>
        <end position="30"/>
    </location>
</feature>
<dbReference type="Proteomes" id="UP000555552">
    <property type="component" value="Unassembled WGS sequence"/>
</dbReference>
<evidence type="ECO:0000313" key="2">
    <source>
        <dbReference type="EMBL" id="NNH24534.1"/>
    </source>
</evidence>
<dbReference type="InterPro" id="IPR036890">
    <property type="entry name" value="HATPase_C_sf"/>
</dbReference>
<sequence length="344" mass="34972">MRSPGPSDDAGRPDGSGPEGDPRPADRDDPFGCAGLRARALAAWTASPDRLREDANAEEELALGGYRDRVVVELAQNAADAAVRGGEVGRGRLLLRLSSADGAPVLLAASGGVPLDAAGVRALAGLRASTKRPEPGASDGGPPLDGVVGRFGVGFTAVLRVSDAPALLTAAGGVGFDRRRAAAAVHEAASAAGGELAAEVARRGGSLPVLRSPFAVGPDDVPGGDEAAALLDRGWSTVVVLPLRPDAVAPVGALLDAVDDLLLLALPALGEVRVERPGVADRVLRDVADRWVVLRRSGAHEPAALAGRPAEERADPRWALAWALPRRPAAPSDPLAAALGRLDG</sequence>
<dbReference type="SUPFAM" id="SSF55874">
    <property type="entry name" value="ATPase domain of HSP90 chaperone/DNA topoisomerase II/histidine kinase"/>
    <property type="match status" value="1"/>
</dbReference>
<protein>
    <recommendedName>
        <fullName evidence="4">Molecular chaperone Hsp90</fullName>
    </recommendedName>
</protein>
<evidence type="ECO:0000256" key="1">
    <source>
        <dbReference type="SAM" id="MobiDB-lite"/>
    </source>
</evidence>
<name>A0A849BVY5_9ACTN</name>
<evidence type="ECO:0008006" key="4">
    <source>
        <dbReference type="Google" id="ProtNLM"/>
    </source>
</evidence>
<keyword evidence="3" id="KW-1185">Reference proteome</keyword>
<gene>
    <name evidence="2" type="ORF">HLB09_15855</name>
</gene>
<dbReference type="EMBL" id="JABEMA010000390">
    <property type="protein sequence ID" value="NNH24534.1"/>
    <property type="molecule type" value="Genomic_DNA"/>
</dbReference>